<name>A0A2N3PXE5_9PROT</name>
<comment type="caution">
    <text evidence="3">The sequence shown here is derived from an EMBL/GenBank/DDBJ whole genome shotgun (WGS) entry which is preliminary data.</text>
</comment>
<evidence type="ECO:0000313" key="3">
    <source>
        <dbReference type="EMBL" id="PKU25051.1"/>
    </source>
</evidence>
<proteinExistence type="inferred from homology"/>
<dbReference type="InterPro" id="IPR041920">
    <property type="entry name" value="ROS/MUCR_sf"/>
</dbReference>
<dbReference type="GO" id="GO:0006355">
    <property type="term" value="P:regulation of DNA-templated transcription"/>
    <property type="evidence" value="ECO:0007669"/>
    <property type="project" value="InterPro"/>
</dbReference>
<dbReference type="OrthoDB" id="9809693at2"/>
<evidence type="ECO:0000313" key="4">
    <source>
        <dbReference type="Proteomes" id="UP000233293"/>
    </source>
</evidence>
<dbReference type="AlphaFoldDB" id="A0A2N3PXE5"/>
<dbReference type="InterPro" id="IPR008807">
    <property type="entry name" value="ROS_MUCR"/>
</dbReference>
<accession>A0A2N3PXE5</accession>
<dbReference type="GO" id="GO:0008270">
    <property type="term" value="F:zinc ion binding"/>
    <property type="evidence" value="ECO:0007669"/>
    <property type="project" value="InterPro"/>
</dbReference>
<dbReference type="GO" id="GO:0003677">
    <property type="term" value="F:DNA binding"/>
    <property type="evidence" value="ECO:0007669"/>
    <property type="project" value="InterPro"/>
</dbReference>
<evidence type="ECO:0000256" key="2">
    <source>
        <dbReference type="SAM" id="MobiDB-lite"/>
    </source>
</evidence>
<comment type="similarity">
    <text evidence="1">Belongs to the ros/MucR family.</text>
</comment>
<dbReference type="Gene3D" id="1.10.10.1550">
    <property type="entry name" value="ROS/MUCR transcriptional regulator protein"/>
    <property type="match status" value="1"/>
</dbReference>
<sequence length="144" mass="15445">MIKETAKIVSAYLSGNHLAENEISDFIRSTYAALVATTSPDPVTEAANAQPAVPIKKSVTPSAVICLECGKKFSMLKRHLRTDHDTSANEYRTKWGLPSTYPMVAPDYAARRSALAVKIGLGHSRQSAPASASKPKRASKSSAE</sequence>
<feature type="compositionally biased region" description="Basic residues" evidence="2">
    <location>
        <begin position="134"/>
        <end position="144"/>
    </location>
</feature>
<gene>
    <name evidence="3" type="ORF">CWS72_07505</name>
</gene>
<dbReference type="Proteomes" id="UP000233293">
    <property type="component" value="Unassembled WGS sequence"/>
</dbReference>
<evidence type="ECO:0000256" key="1">
    <source>
        <dbReference type="ARBA" id="ARBA00007031"/>
    </source>
</evidence>
<dbReference type="EMBL" id="PIUM01000006">
    <property type="protein sequence ID" value="PKU25051.1"/>
    <property type="molecule type" value="Genomic_DNA"/>
</dbReference>
<dbReference type="Pfam" id="PF05443">
    <property type="entry name" value="ROS_MUCR"/>
    <property type="match status" value="1"/>
</dbReference>
<feature type="compositionally biased region" description="Low complexity" evidence="2">
    <location>
        <begin position="124"/>
        <end position="133"/>
    </location>
</feature>
<reference evidence="4" key="1">
    <citation type="submission" date="2017-12" db="EMBL/GenBank/DDBJ databases">
        <title>Draft genome sequence of Telmatospirillum siberiense 26-4b1T, an acidotolerant peatland alphaproteobacterium potentially involved in sulfur cycling.</title>
        <authorList>
            <person name="Hausmann B."/>
            <person name="Pjevac P."/>
            <person name="Schreck K."/>
            <person name="Herbold C.W."/>
            <person name="Daims H."/>
            <person name="Wagner M."/>
            <person name="Pester M."/>
            <person name="Loy A."/>
        </authorList>
    </citation>
    <scope>NUCLEOTIDE SEQUENCE [LARGE SCALE GENOMIC DNA]</scope>
    <source>
        <strain evidence="4">26-4b1</strain>
    </source>
</reference>
<organism evidence="3 4">
    <name type="scientific">Telmatospirillum siberiense</name>
    <dbReference type="NCBI Taxonomy" id="382514"/>
    <lineage>
        <taxon>Bacteria</taxon>
        <taxon>Pseudomonadati</taxon>
        <taxon>Pseudomonadota</taxon>
        <taxon>Alphaproteobacteria</taxon>
        <taxon>Rhodospirillales</taxon>
        <taxon>Rhodospirillaceae</taxon>
        <taxon>Telmatospirillum</taxon>
    </lineage>
</organism>
<feature type="region of interest" description="Disordered" evidence="2">
    <location>
        <begin position="121"/>
        <end position="144"/>
    </location>
</feature>
<protein>
    <submittedName>
        <fullName evidence="3">MucR family transcriptional regulator</fullName>
    </submittedName>
</protein>
<keyword evidence="4" id="KW-1185">Reference proteome</keyword>